<organism evidence="1 2">
    <name type="scientific">Candidatus Scybalocola faecigallinarum</name>
    <dbReference type="NCBI Taxonomy" id="2840941"/>
    <lineage>
        <taxon>Bacteria</taxon>
        <taxon>Bacillati</taxon>
        <taxon>Bacillota</taxon>
        <taxon>Clostridia</taxon>
        <taxon>Lachnospirales</taxon>
        <taxon>Lachnospiraceae</taxon>
        <taxon>Lachnospiraceae incertae sedis</taxon>
        <taxon>Candidatus Scybalocola (ex Gilroy et al. 2021)</taxon>
    </lineage>
</organism>
<reference evidence="1" key="1">
    <citation type="submission" date="2020-10" db="EMBL/GenBank/DDBJ databases">
        <authorList>
            <person name="Gilroy R."/>
        </authorList>
    </citation>
    <scope>NUCLEOTIDE SEQUENCE</scope>
    <source>
        <strain evidence="1">CHK178-757</strain>
    </source>
</reference>
<proteinExistence type="predicted"/>
<gene>
    <name evidence="1" type="ORF">IAB46_06305</name>
</gene>
<dbReference type="AlphaFoldDB" id="A0A9D1JQW7"/>
<protein>
    <submittedName>
        <fullName evidence="1">Uncharacterized protein</fullName>
    </submittedName>
</protein>
<reference evidence="1" key="2">
    <citation type="journal article" date="2021" name="PeerJ">
        <title>Extensive microbial diversity within the chicken gut microbiome revealed by metagenomics and culture.</title>
        <authorList>
            <person name="Gilroy R."/>
            <person name="Ravi A."/>
            <person name="Getino M."/>
            <person name="Pursley I."/>
            <person name="Horton D.L."/>
            <person name="Alikhan N.F."/>
            <person name="Baker D."/>
            <person name="Gharbi K."/>
            <person name="Hall N."/>
            <person name="Watson M."/>
            <person name="Adriaenssens E.M."/>
            <person name="Foster-Nyarko E."/>
            <person name="Jarju S."/>
            <person name="Secka A."/>
            <person name="Antonio M."/>
            <person name="Oren A."/>
            <person name="Chaudhuri R.R."/>
            <person name="La Ragione R."/>
            <person name="Hildebrand F."/>
            <person name="Pallen M.J."/>
        </authorList>
    </citation>
    <scope>NUCLEOTIDE SEQUENCE</scope>
    <source>
        <strain evidence="1">CHK178-757</strain>
    </source>
</reference>
<name>A0A9D1JQW7_9FIRM</name>
<comment type="caution">
    <text evidence="1">The sequence shown here is derived from an EMBL/GenBank/DDBJ whole genome shotgun (WGS) entry which is preliminary data.</text>
</comment>
<evidence type="ECO:0000313" key="2">
    <source>
        <dbReference type="Proteomes" id="UP000823927"/>
    </source>
</evidence>
<accession>A0A9D1JQW7</accession>
<dbReference type="Proteomes" id="UP000823927">
    <property type="component" value="Unassembled WGS sequence"/>
</dbReference>
<dbReference type="EMBL" id="DVIT01000024">
    <property type="protein sequence ID" value="HIS47159.1"/>
    <property type="molecule type" value="Genomic_DNA"/>
</dbReference>
<sequence>METELFNGKYFFQKIDWDLIQARPDSSGVSEEVRFVYSDGVRTFPGILWIAYCRGQGWFRD</sequence>
<evidence type="ECO:0000313" key="1">
    <source>
        <dbReference type="EMBL" id="HIS47159.1"/>
    </source>
</evidence>